<gene>
    <name evidence="3" type="ORF">KK103_14115</name>
</gene>
<feature type="region of interest" description="Disordered" evidence="1">
    <location>
        <begin position="40"/>
        <end position="86"/>
    </location>
</feature>
<evidence type="ECO:0008006" key="5">
    <source>
        <dbReference type="Google" id="ProtNLM"/>
    </source>
</evidence>
<accession>A0A9Q2ZLK3</accession>
<dbReference type="EMBL" id="JAHEWX010000020">
    <property type="protein sequence ID" value="MBT1542901.1"/>
    <property type="molecule type" value="Genomic_DNA"/>
</dbReference>
<dbReference type="GO" id="GO:0016020">
    <property type="term" value="C:membrane"/>
    <property type="evidence" value="ECO:0007669"/>
    <property type="project" value="InterPro"/>
</dbReference>
<dbReference type="Proteomes" id="UP000709437">
    <property type="component" value="Unassembled WGS sequence"/>
</dbReference>
<evidence type="ECO:0000256" key="2">
    <source>
        <dbReference type="SAM" id="SignalP"/>
    </source>
</evidence>
<evidence type="ECO:0000256" key="1">
    <source>
        <dbReference type="SAM" id="MobiDB-lite"/>
    </source>
</evidence>
<feature type="chain" id="PRO_5040157370" description="Gram-positive cocci surface proteins LPxTG domain-containing protein" evidence="2">
    <location>
        <begin position="38"/>
        <end position="474"/>
    </location>
</feature>
<dbReference type="SUPFAM" id="SSF49313">
    <property type="entry name" value="Cadherin-like"/>
    <property type="match status" value="1"/>
</dbReference>
<proteinExistence type="predicted"/>
<dbReference type="AlphaFoldDB" id="A0A9Q2ZLK3"/>
<sequence>MNQSCKYTFRRSAAIGAAIAIVTASSAFGIGASAASAATDETAAPSTTATSAPQGTTAAGTAPTPPAAAEQAAPEASTPVTWAEPSSKDAPIVLTVTAGQPFSHTFTAQGGDGPLEYLFNPLNFDPTNDVNGWSWNEQTGVLSATPKSTFDGPALFQVTATDLHQTAVQYVQVDIEPGAPVGVTFGVDSSDSDVSWQVDADGTIREYAPGGTGDTVVSEVPATVGSSMTLAGLAVDALGNRTTPGDEYPRSTVTSTTASDGVVWDPNWSANTVTFSEPGTRTLTVSEGGVSTSFTVRVSEAPAAVTGITIGVLPADGTSGDRWGVDGDVITYYPADGDPQQVDAIPARQGDRVQIRALAVDADGQPVGDHTDLTFTSDVASDRTEYDPEAVATWVTFEHASPHTITVASGDVTSTIRFEVQPTATTTVTTTHTPTASGTLAYTGADESGPLAWALGLLASGAGLLVWRLRRRLG</sequence>
<dbReference type="GO" id="GO:0005509">
    <property type="term" value="F:calcium ion binding"/>
    <property type="evidence" value="ECO:0007669"/>
    <property type="project" value="InterPro"/>
</dbReference>
<organism evidence="3 4">
    <name type="scientific">Curtobacterium flaccumfaciens pv. flaccumfaciens</name>
    <dbReference type="NCBI Taxonomy" id="138532"/>
    <lineage>
        <taxon>Bacteria</taxon>
        <taxon>Bacillati</taxon>
        <taxon>Actinomycetota</taxon>
        <taxon>Actinomycetes</taxon>
        <taxon>Micrococcales</taxon>
        <taxon>Microbacteriaceae</taxon>
        <taxon>Curtobacterium</taxon>
    </lineage>
</organism>
<dbReference type="RefSeq" id="WP_214519848.1">
    <property type="nucleotide sequence ID" value="NZ_JAHEWX010000020.1"/>
</dbReference>
<evidence type="ECO:0000313" key="4">
    <source>
        <dbReference type="Proteomes" id="UP000709437"/>
    </source>
</evidence>
<keyword evidence="2" id="KW-0732">Signal</keyword>
<comment type="caution">
    <text evidence="3">The sequence shown here is derived from an EMBL/GenBank/DDBJ whole genome shotgun (WGS) entry which is preliminary data.</text>
</comment>
<dbReference type="InterPro" id="IPR015919">
    <property type="entry name" value="Cadherin-like_sf"/>
</dbReference>
<feature type="signal peptide" evidence="2">
    <location>
        <begin position="1"/>
        <end position="37"/>
    </location>
</feature>
<name>A0A9Q2ZLK3_9MICO</name>
<evidence type="ECO:0000313" key="3">
    <source>
        <dbReference type="EMBL" id="MBT1542901.1"/>
    </source>
</evidence>
<feature type="compositionally biased region" description="Low complexity" evidence="1">
    <location>
        <begin position="40"/>
        <end position="79"/>
    </location>
</feature>
<reference evidence="3" key="1">
    <citation type="submission" date="2021-05" db="EMBL/GenBank/DDBJ databases">
        <title>Whole genome sequence of Curtobacterium flaccumfaciens pv. flaccumfaciens strain CFBP 3417.</title>
        <authorList>
            <person name="Osdaghi E."/>
            <person name="Taghouti G."/>
            <person name="Portier P."/>
            <person name="Fazliarab A."/>
            <person name="Taghavi S.M."/>
            <person name="Briand M."/>
            <person name="Le-Saux M."/>
            <person name="Jacques M.-A."/>
        </authorList>
    </citation>
    <scope>NUCLEOTIDE SEQUENCE</scope>
    <source>
        <strain evidence="3">CFBP 3417</strain>
    </source>
</reference>
<protein>
    <recommendedName>
        <fullName evidence="5">Gram-positive cocci surface proteins LPxTG domain-containing protein</fullName>
    </recommendedName>
</protein>